<feature type="domain" description="DUF4037" evidence="2">
    <location>
        <begin position="135"/>
        <end position="220"/>
    </location>
</feature>
<name>A0A942TGH1_9BACI</name>
<comment type="caution">
    <text evidence="3">The sequence shown here is derived from an EMBL/GenBank/DDBJ whole genome shotgun (WGS) entry which is preliminary data.</text>
</comment>
<keyword evidence="4" id="KW-1185">Reference proteome</keyword>
<feature type="domain" description="Polymerase nucleotidyl transferase" evidence="1">
    <location>
        <begin position="7"/>
        <end position="69"/>
    </location>
</feature>
<organism evidence="3 4">
    <name type="scientific">Lederbergia citri</name>
    <dbReference type="NCBI Taxonomy" id="2833580"/>
    <lineage>
        <taxon>Bacteria</taxon>
        <taxon>Bacillati</taxon>
        <taxon>Bacillota</taxon>
        <taxon>Bacilli</taxon>
        <taxon>Bacillales</taxon>
        <taxon>Bacillaceae</taxon>
        <taxon>Lederbergia</taxon>
    </lineage>
</organism>
<dbReference type="Pfam" id="PF13228">
    <property type="entry name" value="DUF4037"/>
    <property type="match status" value="1"/>
</dbReference>
<dbReference type="Proteomes" id="UP000681414">
    <property type="component" value="Unassembled WGS sequence"/>
</dbReference>
<dbReference type="SUPFAM" id="SSF81301">
    <property type="entry name" value="Nucleotidyltransferase"/>
    <property type="match status" value="1"/>
</dbReference>
<dbReference type="InterPro" id="IPR002934">
    <property type="entry name" value="Polymerase_NTP_transf_dom"/>
</dbReference>
<reference evidence="3 4" key="1">
    <citation type="submission" date="2021-05" db="EMBL/GenBank/DDBJ databases">
        <title>Novel Bacillus species.</title>
        <authorList>
            <person name="Liu G."/>
        </authorList>
    </citation>
    <scope>NUCLEOTIDE SEQUENCE [LARGE SCALE GENOMIC DNA]</scope>
    <source>
        <strain evidence="4">FJAT-49780</strain>
    </source>
</reference>
<dbReference type="Pfam" id="PF01909">
    <property type="entry name" value="NTP_transf_2"/>
    <property type="match status" value="1"/>
</dbReference>
<evidence type="ECO:0000313" key="3">
    <source>
        <dbReference type="EMBL" id="MBS4197606.1"/>
    </source>
</evidence>
<evidence type="ECO:0000259" key="2">
    <source>
        <dbReference type="Pfam" id="PF13228"/>
    </source>
</evidence>
<dbReference type="EMBL" id="JAGYPG010000004">
    <property type="protein sequence ID" value="MBS4197606.1"/>
    <property type="molecule type" value="Genomic_DNA"/>
</dbReference>
<sequence length="280" mass="31618">MQVQLVIEEIVKKLSKINGITAIVLGGSRAKGTSTPKSDIDIGIYYKSELKFDIPKLQETATEIDDTQRNNLITQIGEWGPWINGGGWLTVHGYKVDFLFRDFHKVETVMEQCRTGDVTIDYYPGHPHGFINAIYLSEVAHCKILWDPSDSLSTLKKQTIPYPEKLKRSLIDKFFWEASFSLVFAKKGIDRLDVSHVSGSCFRSISCLNQVIFAINECYWMNETGSIDIANSLAITPKNYKSKVNETFGLLLPDSEKMEKAINIMEDLISEVEGLVMLHS</sequence>
<evidence type="ECO:0000259" key="1">
    <source>
        <dbReference type="Pfam" id="PF01909"/>
    </source>
</evidence>
<dbReference type="GO" id="GO:0016779">
    <property type="term" value="F:nucleotidyltransferase activity"/>
    <property type="evidence" value="ECO:0007669"/>
    <property type="project" value="InterPro"/>
</dbReference>
<dbReference type="CDD" id="cd05403">
    <property type="entry name" value="NT_KNTase_like"/>
    <property type="match status" value="1"/>
</dbReference>
<dbReference type="RefSeq" id="WP_213126820.1">
    <property type="nucleotide sequence ID" value="NZ_JAGYPG010000004.1"/>
</dbReference>
<dbReference type="Gene3D" id="3.30.460.10">
    <property type="entry name" value="Beta Polymerase, domain 2"/>
    <property type="match status" value="1"/>
</dbReference>
<accession>A0A942TGH1</accession>
<evidence type="ECO:0000313" key="4">
    <source>
        <dbReference type="Proteomes" id="UP000681414"/>
    </source>
</evidence>
<proteinExistence type="predicted"/>
<gene>
    <name evidence="3" type="ORF">KHA97_21400</name>
</gene>
<dbReference type="InterPro" id="IPR025117">
    <property type="entry name" value="DUF4037"/>
</dbReference>
<dbReference type="InterPro" id="IPR043519">
    <property type="entry name" value="NT_sf"/>
</dbReference>
<protein>
    <submittedName>
        <fullName evidence="3">Nucleotidyltransferase domain-containing protein</fullName>
    </submittedName>
</protein>
<dbReference type="AlphaFoldDB" id="A0A942TGH1"/>